<dbReference type="PANTHER" id="PTHR28666">
    <property type="entry name" value="TRANSMEMBRANE PROTEIN 240"/>
    <property type="match status" value="1"/>
</dbReference>
<evidence type="ECO:0000313" key="2">
    <source>
        <dbReference type="EMBL" id="CAK6955508.1"/>
    </source>
</evidence>
<evidence type="ECO:0000313" key="3">
    <source>
        <dbReference type="Proteomes" id="UP001314229"/>
    </source>
</evidence>
<comment type="caution">
    <text evidence="2">The sequence shown here is derived from an EMBL/GenBank/DDBJ whole genome shotgun (WGS) entry which is preliminary data.</text>
</comment>
<sequence>MNGFLDRFHNFVLPLVRGEDHVCSCTCGRRQVYRVVPYHGAQSLVDCGINYFVSDMMTKQEMDVIAGLLLGICISFFLLWLDRVCHLRARHWLNNVGLLSRLPKFSNTKDLLKHLHPRQTEASRGNMANVRQDVPHNFTGSI</sequence>
<accession>A0AAV1N8Q0</accession>
<dbReference type="InterPro" id="IPR027947">
    <property type="entry name" value="TMEM240"/>
</dbReference>
<gene>
    <name evidence="2" type="ORF">FSCOSCO3_A013199</name>
</gene>
<keyword evidence="3" id="KW-1185">Reference proteome</keyword>
<keyword evidence="1" id="KW-1133">Transmembrane helix</keyword>
<dbReference type="AlphaFoldDB" id="A0AAV1N8Q0"/>
<dbReference type="EMBL" id="CAWUFR010000022">
    <property type="protein sequence ID" value="CAK6955508.1"/>
    <property type="molecule type" value="Genomic_DNA"/>
</dbReference>
<dbReference type="Proteomes" id="UP001314229">
    <property type="component" value="Unassembled WGS sequence"/>
</dbReference>
<feature type="transmembrane region" description="Helical" evidence="1">
    <location>
        <begin position="64"/>
        <end position="81"/>
    </location>
</feature>
<keyword evidence="1" id="KW-0472">Membrane</keyword>
<organism evidence="2 3">
    <name type="scientific">Scomber scombrus</name>
    <name type="common">Atlantic mackerel</name>
    <name type="synonym">Scomber vernalis</name>
    <dbReference type="NCBI Taxonomy" id="13677"/>
    <lineage>
        <taxon>Eukaryota</taxon>
        <taxon>Metazoa</taxon>
        <taxon>Chordata</taxon>
        <taxon>Craniata</taxon>
        <taxon>Vertebrata</taxon>
        <taxon>Euteleostomi</taxon>
        <taxon>Actinopterygii</taxon>
        <taxon>Neopterygii</taxon>
        <taxon>Teleostei</taxon>
        <taxon>Neoteleostei</taxon>
        <taxon>Acanthomorphata</taxon>
        <taxon>Pelagiaria</taxon>
        <taxon>Scombriformes</taxon>
        <taxon>Scombridae</taxon>
        <taxon>Scomber</taxon>
    </lineage>
</organism>
<proteinExistence type="predicted"/>
<evidence type="ECO:0000256" key="1">
    <source>
        <dbReference type="SAM" id="Phobius"/>
    </source>
</evidence>
<name>A0AAV1N8Q0_SCOSC</name>
<reference evidence="2 3" key="1">
    <citation type="submission" date="2024-01" db="EMBL/GenBank/DDBJ databases">
        <authorList>
            <person name="Alioto T."/>
            <person name="Alioto T."/>
            <person name="Gomez Garrido J."/>
        </authorList>
    </citation>
    <scope>NUCLEOTIDE SEQUENCE [LARGE SCALE GENOMIC DNA]</scope>
</reference>
<dbReference type="PANTHER" id="PTHR28666:SF1">
    <property type="entry name" value="TRANSMEMBRANE PROTEIN 240"/>
    <property type="match status" value="1"/>
</dbReference>
<keyword evidence="1 2" id="KW-0812">Transmembrane</keyword>
<dbReference type="Pfam" id="PF15207">
    <property type="entry name" value="TMEM240"/>
    <property type="match status" value="1"/>
</dbReference>
<protein>
    <submittedName>
        <fullName evidence="2">Transmembrane protein 240-like</fullName>
    </submittedName>
</protein>